<sequence length="332" mass="37442">MDKAGLLQLPGRPEEQDWLRERLEVLTAREGIALDAAIQRHPAQDSTEVVSLLASLDEYEVLGGIQSYEDLGLYYLEETNARLLALRDYIDLDKLGRQYEAQHPGRFAGGCYVVYPRKGVTGFYDGVNLPGPDYSWSLRLKLASSAVPEGVWLALPDYNDIMDVRPGEIRLALDALGVQTIRECTLLEARCSLPGITGLEDAYRGRLEDLIYDGQNLGFILQEQNQGQKGFLQAYLWILEYEHCATLPAALDLAQNLNRYQVVRADQLQDMAWMDLRVRLGCVDRALSGCIDLERYGLDLLRKKGYTLTEDGCAYIARQQTQSQAPQQMQQM</sequence>
<gene>
    <name evidence="1" type="ORF">HMPREF9460_04122</name>
</gene>
<dbReference type="AlphaFoldDB" id="A0A096AZ67"/>
<reference evidence="1 2" key="1">
    <citation type="submission" date="2011-08" db="EMBL/GenBank/DDBJ databases">
        <title>The Genome Sequence of Clostridium orbiscindens 1_3_50AFAA.</title>
        <authorList>
            <consortium name="The Broad Institute Genome Sequencing Platform"/>
            <person name="Earl A."/>
            <person name="Ward D."/>
            <person name="Feldgarden M."/>
            <person name="Gevers D."/>
            <person name="Daigneault M."/>
            <person name="Strauss J."/>
            <person name="Allen-Vercoe E."/>
            <person name="Young S.K."/>
            <person name="Zeng Q."/>
            <person name="Gargeya S."/>
            <person name="Fitzgerald M."/>
            <person name="Haas B."/>
            <person name="Abouelleil A."/>
            <person name="Alvarado L."/>
            <person name="Arachchi H.M."/>
            <person name="Berlin A."/>
            <person name="Brown A."/>
            <person name="Chapman S.B."/>
            <person name="Chen Z."/>
            <person name="Dunbar C."/>
            <person name="Freedman E."/>
            <person name="Gearin G."/>
            <person name="Gellesch M."/>
            <person name="Goldberg J."/>
            <person name="Griggs A."/>
            <person name="Gujja S."/>
            <person name="Heiman D."/>
            <person name="Howarth C."/>
            <person name="Larson L."/>
            <person name="Lui A."/>
            <person name="MacDonald P.J.P."/>
            <person name="Montmayeur A."/>
            <person name="Murphy C."/>
            <person name="Neiman D."/>
            <person name="Pearson M."/>
            <person name="Priest M."/>
            <person name="Roberts A."/>
            <person name="Saif S."/>
            <person name="Shea T."/>
            <person name="Shenoy N."/>
            <person name="Sisk P."/>
            <person name="Stolte C."/>
            <person name="Sykes S."/>
            <person name="Wortman J."/>
            <person name="Nusbaum C."/>
            <person name="Birren B."/>
        </authorList>
    </citation>
    <scope>NUCLEOTIDE SEQUENCE [LARGE SCALE GENOMIC DNA]</scope>
    <source>
        <strain evidence="1 2">1_3_50AFAA</strain>
    </source>
</reference>
<comment type="caution">
    <text evidence="1">The sequence shown here is derived from an EMBL/GenBank/DDBJ whole genome shotgun (WGS) entry which is preliminary data.</text>
</comment>
<dbReference type="RefSeq" id="WP_009261579.1">
    <property type="nucleotide sequence ID" value="NZ_KN174170.1"/>
</dbReference>
<proteinExistence type="predicted"/>
<evidence type="ECO:0000313" key="2">
    <source>
        <dbReference type="Proteomes" id="UP000029585"/>
    </source>
</evidence>
<dbReference type="HOGENOM" id="CLU_035893_1_0_9"/>
<accession>A0A096AZ67</accession>
<dbReference type="PATRIC" id="fig|742738.3.peg.4234"/>
<dbReference type="Proteomes" id="UP000029585">
    <property type="component" value="Unassembled WGS sequence"/>
</dbReference>
<protein>
    <submittedName>
        <fullName evidence="1">Uncharacterized protein</fullName>
    </submittedName>
</protein>
<organism evidence="1 2">
    <name type="scientific">Flavonifractor plautii 1_3_50AFAA</name>
    <dbReference type="NCBI Taxonomy" id="742738"/>
    <lineage>
        <taxon>Bacteria</taxon>
        <taxon>Bacillati</taxon>
        <taxon>Bacillota</taxon>
        <taxon>Clostridia</taxon>
        <taxon>Eubacteriales</taxon>
        <taxon>Oscillospiraceae</taxon>
        <taxon>Flavonifractor</taxon>
    </lineage>
</organism>
<dbReference type="eggNOG" id="ENOG502ZAHM">
    <property type="taxonomic scope" value="Bacteria"/>
</dbReference>
<dbReference type="EMBL" id="ADLO01000131">
    <property type="protein sequence ID" value="KGF52145.1"/>
    <property type="molecule type" value="Genomic_DNA"/>
</dbReference>
<keyword evidence="2" id="KW-1185">Reference proteome</keyword>
<evidence type="ECO:0000313" key="1">
    <source>
        <dbReference type="EMBL" id="KGF52145.1"/>
    </source>
</evidence>
<name>A0A096AZ67_FLAPL</name>